<proteinExistence type="predicted"/>
<dbReference type="NCBIfam" id="TIGR04183">
    <property type="entry name" value="Por_Secre_tail"/>
    <property type="match status" value="1"/>
</dbReference>
<dbReference type="InterPro" id="IPR036415">
    <property type="entry name" value="Lamin_tail_dom_sf"/>
</dbReference>
<reference evidence="4 5" key="1">
    <citation type="submission" date="2016-11" db="EMBL/GenBank/DDBJ databases">
        <title>Trade-off between light-utilization and light-protection in marine flavobacteria.</title>
        <authorList>
            <person name="Kumagai Y."/>
        </authorList>
    </citation>
    <scope>NUCLEOTIDE SEQUENCE [LARGE SCALE GENOMIC DNA]</scope>
    <source>
        <strain evidence="4 5">JCM 13191</strain>
    </source>
</reference>
<dbReference type="Pfam" id="PF00932">
    <property type="entry name" value="LTD"/>
    <property type="match status" value="1"/>
</dbReference>
<dbReference type="Gene3D" id="2.60.40.2030">
    <property type="match status" value="1"/>
</dbReference>
<organism evidence="4 5">
    <name type="scientific">Nonlabens spongiae</name>
    <dbReference type="NCBI Taxonomy" id="331648"/>
    <lineage>
        <taxon>Bacteria</taxon>
        <taxon>Pseudomonadati</taxon>
        <taxon>Bacteroidota</taxon>
        <taxon>Flavobacteriia</taxon>
        <taxon>Flavobacteriales</taxon>
        <taxon>Flavobacteriaceae</taxon>
        <taxon>Nonlabens</taxon>
    </lineage>
</organism>
<feature type="signal peptide" evidence="2">
    <location>
        <begin position="1"/>
        <end position="22"/>
    </location>
</feature>
<evidence type="ECO:0000256" key="2">
    <source>
        <dbReference type="SAM" id="SignalP"/>
    </source>
</evidence>
<evidence type="ECO:0000313" key="5">
    <source>
        <dbReference type="Proteomes" id="UP000193431"/>
    </source>
</evidence>
<name>A0A1W6MI29_9FLAO</name>
<protein>
    <recommendedName>
        <fullName evidence="3">LTD domain-containing protein</fullName>
    </recommendedName>
</protein>
<dbReference type="Proteomes" id="UP000193431">
    <property type="component" value="Chromosome"/>
</dbReference>
<feature type="chain" id="PRO_5012054602" description="LTD domain-containing protein" evidence="2">
    <location>
        <begin position="23"/>
        <end position="1016"/>
    </location>
</feature>
<keyword evidence="5" id="KW-1185">Reference proteome</keyword>
<dbReference type="SUPFAM" id="SSF74853">
    <property type="entry name" value="Lamin A/C globular tail domain"/>
    <property type="match status" value="1"/>
</dbReference>
<dbReference type="SUPFAM" id="SSF141072">
    <property type="entry name" value="CalX-like"/>
    <property type="match status" value="1"/>
</dbReference>
<dbReference type="AlphaFoldDB" id="A0A1W6MI29"/>
<sequence>MKKIYNLAFLLSAFLCAGLVSGQTTTIDFETDGEGYSSTATEGSSFIDVFNRIDASAESGGNLGGNSTFIWAVEDTNVTPGSITLDQIDVTGSTSFTFSIDMLAHHFQDWDSTDELNITYSLDSGSAQNLMSVQMHQGSGDANNGPAALDTDFDGDGECGAGLVLPALTTGTQHGCSVTDSNFATFTTSAIPLSGNSTLDIVLSFENLTSSDEGIYIDNIVITQGAGALPPSVGFDNTASSENETNLTFTSSIIPVTLSNYGGSQVDLSVSVTGGTAEMADYTLNTTSLSFTGNGTQNITFDINPDAGFEDETIEITLTETTSTGATVSPDTHTLTIFDDETAPLVINEILADPDGTTGDANGDGVADTSDDEFIEIFNNSSSAIDMSNYTLSDGFGVRHTFPSGTVLLAQQAIVVFGGGNVEDFTGVPGLVQVAGTLGLNNSGDTITIADGSGTALVVETYGSAGNNQSIARDPDFTGAFVDHSTITTNPIDFSPGSDNTDGSSLTDPNTWTGATDTDWATGSNWVNGIAPRSIDDIIIPNGLGNYPIISSTTGGVGNDLTVEGAASLIINGGGSLILNGASTGEVTYNIAIPDTNWHLIGTPVSGEDYDSAWITANNIASGTGSNRGVSTYINTTDGDGDWVYAQDGVPETFANTIGYSVLTNAAGDIALTGSLLTTDLAVPITESANFPEEDNSFNLVGNPFAAYLSIDDFLTLSTNAAALEDVREAVYVWNGSSYLPLTIGFIHPGQGFFLSSAGASESVDFNENMLSHQTGLTFYSTPSNNSSIQLVMSVGNEARSTKVNFINGKTLGLDPRFDVATFGGQVASLEIYTALVDGSYQDTNFAIQALPDTNLDAMIIPVGVTAAAGQMVSIVADVNGLPINTNVYLEDRANGTFNLLGNGNSFDFTAAGDMTGFGRFYLHATTQTLSNEIISQDLDVSVYQSDSNTLSISGLNDVASQIRLFDLLGKQVIAQELSQDGAVATVDVSNIKTGVYIAQITSGDEATSIKLIINK</sequence>
<feature type="domain" description="LTD" evidence="3">
    <location>
        <begin position="320"/>
        <end position="464"/>
    </location>
</feature>
<dbReference type="Pfam" id="PF18962">
    <property type="entry name" value="Por_Secre_tail"/>
    <property type="match status" value="1"/>
</dbReference>
<dbReference type="STRING" id="331648.BST97_04325"/>
<evidence type="ECO:0000256" key="1">
    <source>
        <dbReference type="ARBA" id="ARBA00022729"/>
    </source>
</evidence>
<dbReference type="Gene3D" id="2.60.40.1260">
    <property type="entry name" value="Lamin Tail domain"/>
    <property type="match status" value="1"/>
</dbReference>
<accession>A0A1W6MI29</accession>
<gene>
    <name evidence="4" type="ORF">BST97_04325</name>
</gene>
<dbReference type="InterPro" id="IPR026444">
    <property type="entry name" value="Secre_tail"/>
</dbReference>
<dbReference type="InterPro" id="IPR001322">
    <property type="entry name" value="Lamin_tail_dom"/>
</dbReference>
<dbReference type="InterPro" id="IPR038081">
    <property type="entry name" value="CalX-like_sf"/>
</dbReference>
<dbReference type="PROSITE" id="PS51841">
    <property type="entry name" value="LTD"/>
    <property type="match status" value="1"/>
</dbReference>
<keyword evidence="1 2" id="KW-0732">Signal</keyword>
<evidence type="ECO:0000313" key="4">
    <source>
        <dbReference type="EMBL" id="ARN77268.1"/>
    </source>
</evidence>
<dbReference type="EMBL" id="CP019344">
    <property type="protein sequence ID" value="ARN77268.1"/>
    <property type="molecule type" value="Genomic_DNA"/>
</dbReference>
<evidence type="ECO:0000259" key="3">
    <source>
        <dbReference type="PROSITE" id="PS51841"/>
    </source>
</evidence>